<dbReference type="AlphaFoldDB" id="A0A6N2K5N5"/>
<accession>A0A6N2K5N5</accession>
<gene>
    <name evidence="1" type="ORF">SVIM_LOCUS2121</name>
</gene>
<name>A0A6N2K5N5_SALVM</name>
<proteinExistence type="predicted"/>
<evidence type="ECO:0000313" key="1">
    <source>
        <dbReference type="EMBL" id="VFU20006.1"/>
    </source>
</evidence>
<protein>
    <submittedName>
        <fullName evidence="1">Uncharacterized protein</fullName>
    </submittedName>
</protein>
<sequence length="88" mass="9818">MGITSKAEHRATSKTTLLVHHESFDRWTETQKLGELIVSSGHVYTAGCAEHQMCYFGLGLAPFLDGLGSCLFAQLRYLHHHHVLPSIQ</sequence>
<dbReference type="EMBL" id="CAADRP010000001">
    <property type="protein sequence ID" value="VFU20006.1"/>
    <property type="molecule type" value="Genomic_DNA"/>
</dbReference>
<organism evidence="1">
    <name type="scientific">Salix viminalis</name>
    <name type="common">Common osier</name>
    <name type="synonym">Basket willow</name>
    <dbReference type="NCBI Taxonomy" id="40686"/>
    <lineage>
        <taxon>Eukaryota</taxon>
        <taxon>Viridiplantae</taxon>
        <taxon>Streptophyta</taxon>
        <taxon>Embryophyta</taxon>
        <taxon>Tracheophyta</taxon>
        <taxon>Spermatophyta</taxon>
        <taxon>Magnoliopsida</taxon>
        <taxon>eudicotyledons</taxon>
        <taxon>Gunneridae</taxon>
        <taxon>Pentapetalae</taxon>
        <taxon>rosids</taxon>
        <taxon>fabids</taxon>
        <taxon>Malpighiales</taxon>
        <taxon>Salicaceae</taxon>
        <taxon>Saliceae</taxon>
        <taxon>Salix</taxon>
    </lineage>
</organism>
<reference evidence="1" key="1">
    <citation type="submission" date="2019-03" db="EMBL/GenBank/DDBJ databases">
        <authorList>
            <person name="Mank J."/>
            <person name="Almeida P."/>
        </authorList>
    </citation>
    <scope>NUCLEOTIDE SEQUENCE</scope>
    <source>
        <strain evidence="1">78183</strain>
    </source>
</reference>